<dbReference type="InterPro" id="IPR008948">
    <property type="entry name" value="L-Aspartase-like"/>
</dbReference>
<dbReference type="FunFam" id="1.10.40.30:FF:000007">
    <property type="entry name" value="Adenylosuccinate lyase"/>
    <property type="match status" value="1"/>
</dbReference>
<evidence type="ECO:0000256" key="12">
    <source>
        <dbReference type="RuleBase" id="RU361172"/>
    </source>
</evidence>
<evidence type="ECO:0000256" key="7">
    <source>
        <dbReference type="ARBA" id="ARBA00023239"/>
    </source>
</evidence>
<dbReference type="Gene3D" id="1.20.200.10">
    <property type="entry name" value="Fumarase/aspartase (Central domain)"/>
    <property type="match status" value="1"/>
</dbReference>
<dbReference type="Pfam" id="PF00206">
    <property type="entry name" value="Lyase_1"/>
    <property type="match status" value="1"/>
</dbReference>
<dbReference type="SUPFAM" id="SSF48557">
    <property type="entry name" value="L-aspartase-like"/>
    <property type="match status" value="1"/>
</dbReference>
<reference evidence="14 15" key="1">
    <citation type="submission" date="2020-08" db="EMBL/GenBank/DDBJ databases">
        <title>Genomic Encyclopedia of Type Strains, Phase IV (KMG-IV): sequencing the most valuable type-strain genomes for metagenomic binning, comparative biology and taxonomic classification.</title>
        <authorList>
            <person name="Goeker M."/>
        </authorList>
    </citation>
    <scope>NUCLEOTIDE SEQUENCE [LARGE SCALE GENOMIC DNA]</scope>
    <source>
        <strain evidence="14 15">DSM 21793</strain>
    </source>
</reference>
<comment type="similarity">
    <text evidence="3 12">Belongs to the lyase 1 family. Adenylosuccinate lyase subfamily.</text>
</comment>
<dbReference type="GO" id="GO:0070626">
    <property type="term" value="F:(S)-2-(5-amino-1-(5-phospho-D-ribosyl)imidazole-4-carboxamido) succinate lyase (fumarate-forming) activity"/>
    <property type="evidence" value="ECO:0007669"/>
    <property type="project" value="TreeGrafter"/>
</dbReference>
<dbReference type="CDD" id="cd01360">
    <property type="entry name" value="Adenylsuccinate_lyase_1"/>
    <property type="match status" value="1"/>
</dbReference>
<dbReference type="AlphaFoldDB" id="A0A840A0U4"/>
<dbReference type="GO" id="GO:0004018">
    <property type="term" value="F:N6-(1,2-dicarboxyethyl)AMP AMP-lyase (fumarate-forming) activity"/>
    <property type="evidence" value="ECO:0007669"/>
    <property type="project" value="UniProtKB-UniRule"/>
</dbReference>
<evidence type="ECO:0000313" key="15">
    <source>
        <dbReference type="Proteomes" id="UP000530564"/>
    </source>
</evidence>
<evidence type="ECO:0000256" key="6">
    <source>
        <dbReference type="ARBA" id="ARBA00022755"/>
    </source>
</evidence>
<dbReference type="InterPro" id="IPR000362">
    <property type="entry name" value="Fumarate_lyase_fam"/>
</dbReference>
<evidence type="ECO:0000256" key="3">
    <source>
        <dbReference type="ARBA" id="ARBA00008273"/>
    </source>
</evidence>
<dbReference type="InterPro" id="IPR019468">
    <property type="entry name" value="AdenyloSucc_lyase_C"/>
</dbReference>
<dbReference type="UniPathway" id="UPA00074">
    <property type="reaction ID" value="UER00132"/>
</dbReference>
<dbReference type="PANTHER" id="PTHR43172:SF1">
    <property type="entry name" value="ADENYLOSUCCINATE LYASE"/>
    <property type="match status" value="1"/>
</dbReference>
<evidence type="ECO:0000256" key="5">
    <source>
        <dbReference type="ARBA" id="ARBA00017058"/>
    </source>
</evidence>
<evidence type="ECO:0000259" key="13">
    <source>
        <dbReference type="SMART" id="SM00998"/>
    </source>
</evidence>
<dbReference type="InterPro" id="IPR004769">
    <property type="entry name" value="Pur_lyase"/>
</dbReference>
<dbReference type="Pfam" id="PF10397">
    <property type="entry name" value="ADSL_C"/>
    <property type="match status" value="1"/>
</dbReference>
<dbReference type="Gene3D" id="1.10.40.30">
    <property type="entry name" value="Fumarase/aspartase (C-terminal domain)"/>
    <property type="match status" value="1"/>
</dbReference>
<dbReference type="FunFam" id="1.20.200.10:FF:000008">
    <property type="entry name" value="Adenylosuccinate lyase"/>
    <property type="match status" value="1"/>
</dbReference>
<dbReference type="PROSITE" id="PS00163">
    <property type="entry name" value="FUMARATE_LYASES"/>
    <property type="match status" value="1"/>
</dbReference>
<dbReference type="GO" id="GO:0005829">
    <property type="term" value="C:cytosol"/>
    <property type="evidence" value="ECO:0007669"/>
    <property type="project" value="TreeGrafter"/>
</dbReference>
<dbReference type="Proteomes" id="UP000530564">
    <property type="component" value="Unassembled WGS sequence"/>
</dbReference>
<protein>
    <recommendedName>
        <fullName evidence="5 11">Adenylosuccinate lyase</fullName>
        <shortName evidence="12">ASL</shortName>
        <ecNumber evidence="4 11">4.3.2.2</ecNumber>
    </recommendedName>
    <alternativeName>
        <fullName evidence="9 12">Adenylosuccinase</fullName>
    </alternativeName>
</protein>
<evidence type="ECO:0000256" key="9">
    <source>
        <dbReference type="ARBA" id="ARBA00030717"/>
    </source>
</evidence>
<dbReference type="GO" id="GO:0044208">
    <property type="term" value="P:'de novo' AMP biosynthetic process"/>
    <property type="evidence" value="ECO:0007669"/>
    <property type="project" value="UniProtKB-UniPathway"/>
</dbReference>
<comment type="caution">
    <text evidence="14">The sequence shown here is derived from an EMBL/GenBank/DDBJ whole genome shotgun (WGS) entry which is preliminary data.</text>
</comment>
<dbReference type="EMBL" id="JACIDK010000003">
    <property type="protein sequence ID" value="MBB3892018.1"/>
    <property type="molecule type" value="Genomic_DNA"/>
</dbReference>
<evidence type="ECO:0000256" key="10">
    <source>
        <dbReference type="ARBA" id="ARBA00049115"/>
    </source>
</evidence>
<dbReference type="NCBIfam" id="TIGR00928">
    <property type="entry name" value="purB"/>
    <property type="match status" value="1"/>
</dbReference>
<proteinExistence type="inferred from homology"/>
<dbReference type="RefSeq" id="WP_183773617.1">
    <property type="nucleotide sequence ID" value="NZ_JACIDK010000003.1"/>
</dbReference>
<dbReference type="InterPro" id="IPR022761">
    <property type="entry name" value="Fumarate_lyase_N"/>
</dbReference>
<evidence type="ECO:0000256" key="2">
    <source>
        <dbReference type="ARBA" id="ARBA00004734"/>
    </source>
</evidence>
<keyword evidence="15" id="KW-1185">Reference proteome</keyword>
<dbReference type="GO" id="GO:0006189">
    <property type="term" value="P:'de novo' IMP biosynthetic process"/>
    <property type="evidence" value="ECO:0007669"/>
    <property type="project" value="UniProtKB-UniPathway"/>
</dbReference>
<dbReference type="PANTHER" id="PTHR43172">
    <property type="entry name" value="ADENYLOSUCCINATE LYASE"/>
    <property type="match status" value="1"/>
</dbReference>
<evidence type="ECO:0000256" key="11">
    <source>
        <dbReference type="NCBIfam" id="TIGR00928"/>
    </source>
</evidence>
<comment type="pathway">
    <text evidence="2 12">Purine metabolism; AMP biosynthesis via de novo pathway; AMP from IMP: step 2/2.</text>
</comment>
<dbReference type="Gene3D" id="1.10.275.10">
    <property type="entry name" value="Fumarase/aspartase (N-terminal domain)"/>
    <property type="match status" value="1"/>
</dbReference>
<evidence type="ECO:0000256" key="1">
    <source>
        <dbReference type="ARBA" id="ARBA00004706"/>
    </source>
</evidence>
<evidence type="ECO:0000313" key="14">
    <source>
        <dbReference type="EMBL" id="MBB3892018.1"/>
    </source>
</evidence>
<name>A0A840A0U4_9CAUL</name>
<gene>
    <name evidence="14" type="ORF">GGQ61_002746</name>
</gene>
<evidence type="ECO:0000256" key="8">
    <source>
        <dbReference type="ARBA" id="ARBA00024477"/>
    </source>
</evidence>
<dbReference type="SMART" id="SM00998">
    <property type="entry name" value="ADSL_C"/>
    <property type="match status" value="1"/>
</dbReference>
<comment type="catalytic activity">
    <reaction evidence="10">
        <text>N(6)-(1,2-dicarboxyethyl)-AMP = fumarate + AMP</text>
        <dbReference type="Rhea" id="RHEA:16853"/>
        <dbReference type="ChEBI" id="CHEBI:29806"/>
        <dbReference type="ChEBI" id="CHEBI:57567"/>
        <dbReference type="ChEBI" id="CHEBI:456215"/>
        <dbReference type="EC" id="4.3.2.2"/>
    </reaction>
    <physiologicalReaction direction="left-to-right" evidence="10">
        <dbReference type="Rhea" id="RHEA:16854"/>
    </physiologicalReaction>
</comment>
<keyword evidence="6 12" id="KW-0658">Purine biosynthesis</keyword>
<accession>A0A840A0U4</accession>
<keyword evidence="7 12" id="KW-0456">Lyase</keyword>
<comment type="pathway">
    <text evidence="1 12">Purine metabolism; IMP biosynthesis via de novo pathway; 5-amino-1-(5-phospho-D-ribosyl)imidazole-4-carboxamide from 5-amino-1-(5-phospho-D-ribosyl)imidazole-4-carboxylate: step 2/2.</text>
</comment>
<comment type="catalytic activity">
    <reaction evidence="8">
        <text>(2S)-2-[5-amino-1-(5-phospho-beta-D-ribosyl)imidazole-4-carboxamido]succinate = 5-amino-1-(5-phospho-beta-D-ribosyl)imidazole-4-carboxamide + fumarate</text>
        <dbReference type="Rhea" id="RHEA:23920"/>
        <dbReference type="ChEBI" id="CHEBI:29806"/>
        <dbReference type="ChEBI" id="CHEBI:58443"/>
        <dbReference type="ChEBI" id="CHEBI:58475"/>
        <dbReference type="EC" id="4.3.2.2"/>
    </reaction>
    <physiologicalReaction direction="left-to-right" evidence="8">
        <dbReference type="Rhea" id="RHEA:23921"/>
    </physiologicalReaction>
</comment>
<dbReference type="EC" id="4.3.2.2" evidence="4 11"/>
<evidence type="ECO:0000256" key="4">
    <source>
        <dbReference type="ARBA" id="ARBA00012339"/>
    </source>
</evidence>
<sequence>MIPRYARPEAAAIWDPQTRFKIMFEIEAHAADKMAELGVIPKQAAETIWAKGRDAIFDVERIDAIEREVKHDVIAFLTHVTEIVGPEARFLHQGMTSSDVNDTALAVQLSRATDLLIEDVDLVLAALQKRAFEHKLTPTVGRSHGIHAEPTTFGLKLAGHYAEFVRAKERLAMAKFEIATCAISGAVGTFANVSPEVEAHVAEKMGLAVEPVSTQVIPRDRHAAYFAALGVVASSVERLAVEIRHLQRTEVLEAEEFFDVGQKGSSAMPHKRNPILTENLTGLARLVRSAVVPAMENVALWHERDISHSSVERGIAPDTTIHLDFALRRLAGVVDRLLIYPQNMLKNLDRLGGLVHSQRVLLALTQKDISREGAYAAVQRNAMKVWRGEGNFLDFLKADPEVILSDEELSELFDNGYHFKNVDTVFARVFGEDAMKAAAE</sequence>
<feature type="domain" description="Adenylosuccinate lyase C-terminal" evidence="13">
    <location>
        <begin position="352"/>
        <end position="430"/>
    </location>
</feature>
<dbReference type="UniPathway" id="UPA00075">
    <property type="reaction ID" value="UER00336"/>
</dbReference>
<dbReference type="PRINTS" id="PR00149">
    <property type="entry name" value="FUMRATELYASE"/>
</dbReference>
<dbReference type="InterPro" id="IPR024083">
    <property type="entry name" value="Fumarase/histidase_N"/>
</dbReference>
<dbReference type="InterPro" id="IPR020557">
    <property type="entry name" value="Fumarate_lyase_CS"/>
</dbReference>
<organism evidence="14 15">
    <name type="scientific">Phenylobacterium haematophilum</name>
    <dbReference type="NCBI Taxonomy" id="98513"/>
    <lineage>
        <taxon>Bacteria</taxon>
        <taxon>Pseudomonadati</taxon>
        <taxon>Pseudomonadota</taxon>
        <taxon>Alphaproteobacteria</taxon>
        <taxon>Caulobacterales</taxon>
        <taxon>Caulobacteraceae</taxon>
        <taxon>Phenylobacterium</taxon>
    </lineage>
</organism>